<dbReference type="InterPro" id="IPR056789">
    <property type="entry name" value="LRR_R13L1-DRL21"/>
</dbReference>
<evidence type="ECO:0000256" key="1">
    <source>
        <dbReference type="ARBA" id="ARBA00022614"/>
    </source>
</evidence>
<evidence type="ECO:0000256" key="4">
    <source>
        <dbReference type="ARBA" id="ARBA00022821"/>
    </source>
</evidence>
<dbReference type="InterPro" id="IPR002182">
    <property type="entry name" value="NB-ARC"/>
</dbReference>
<dbReference type="Pfam" id="PF18052">
    <property type="entry name" value="Rx_N"/>
    <property type="match status" value="1"/>
</dbReference>
<dbReference type="SUPFAM" id="SSF81383">
    <property type="entry name" value="F-box domain"/>
    <property type="match status" value="1"/>
</dbReference>
<dbReference type="Gene3D" id="1.20.5.4130">
    <property type="match status" value="1"/>
</dbReference>
<dbReference type="SUPFAM" id="SSF52058">
    <property type="entry name" value="L domain-like"/>
    <property type="match status" value="3"/>
</dbReference>
<dbReference type="Gene3D" id="1.10.10.10">
    <property type="entry name" value="Winged helix-like DNA-binding domain superfamily/Winged helix DNA-binding domain"/>
    <property type="match status" value="1"/>
</dbReference>
<sequence>MVLGEVFLGAFLQVLLDRLTPREVLNYFGNFRGLRKKLEKWRATLSTIAAVLSDAEERQVTDHPVKLWLDDLRDLAYDVEDMLDKFSTQMLKRTIEGRDQASTSNKVRNSFFKIKFNWDMSSEMKKITERLQDISERKDKFGLKDTGTSAKESRRLPSSDVLDEKLVVGRDGDKGKIIELLSRKYEHAGAVNFDVVAIVGMAGVGKTTLAQLVFNNKDDAMKEFELKVWVSVSDDFDVVRVTKAILESITSRPVKVQEFSKMQHNLSEQLRGKKFLIVLDDIWNKGDYDLYDLWTRLQSPFGVGAGGSKIIVTTRDRNVAKTTGAAGVHNLECMADGDCLEIFERHAFGEINNGKPVNYDLIGTKIVETCHGLPLAARTLGGLLRCKEKDEWGEILNNKLWNPADKSGILPVLKLSYHYLPSHLKRCFAYCSILPNDYEFGEKQLVLLWMAEGLIQQKPDDNKQMEDLGRDYFRELLARSLLQGSSKNNSRYVMHDLVNDLAQWAAGEICFRLEDKQGDNLQSTCFQRARYSSFIAGDFDGVMRFEAFPKLERLRTFLPLSLSDSRWWWKYLSRKVIFELLPQMKYLRVLSFNGYKITELPKSIGDLRLLQYLDLSYTDITCLPKSTSTLYNLQTLILEGCSKLKSLPTNMSNLINLRHLNNSGAYSLEGMPWQLGRLTNLQSLPLFVVSKGSDQPGVREIGPLLHLRGTLCLSRLENVTDVEDARRANLICKERLDSLVLKWSHSSDTRKTETVVLDMLQPHTKLKEFTLKSYAGKEFSSWVGGSFFSNMVLVRLEECNNCLSLPPLGQLPRLKELYIREMNAVESVGAEFYGECVLPFPLLEILEFVDMRHWKVWLPFQLDQGSSVFPCLKRLSIKGCSKLEGKLPEKLDLLAELEIVKCEELVVSIANCKQLRQINIDSCKVLVHTDAKVEFELLESLCLSNISEVMSLQTGELFRKGLSKARDLKINGCEKLTSSLKNEGRLLQQLTCLGRLEIEDNSPLVEELGEEAEELLQLQILELKKCENLLKLPKGLNELSSLQELRIHKCSRLVSFPEVGLPPSLKNIEIRECHSLIYFAKFQIPQFLRRIEISNCRSLKSLVEPNGLFSDNTNHCLEYIRIWNCQNLESLPDGLCHLSNLQTLIIGNCGSLVSIPRLSAERRPSNLRDIMINECEKLEAFPEDMHNLNSLEGLKIDYRKGLTFPPNLTSLEIWKVKSCKSLWELEWGLHRLTSLRKLGISGKNTRTVSFPPDIVRMEPLLPKSLTELRIEGFPNLKRLSSKGFQFLNSLQSLQLSRCPKLAFIPKEGLPPSLGQLIIYKCPVLKVRCQPGKGLYWHKISNIPKIEIHEANGPGLARHCLMFKFDKQYFIKFLILQVYGASTCKLEDNLNMPGLGMRRRQVENPSHQERLILISGMEEEWILALAGLRKNGFAAFINHRQSFDNVVLLREVKFEAMVSSLPKEIVHDILLRLPPKALIRCTSVSKPWNSMIKSPSFIRTHLSLTIDFNQFGTHQLLLHCVRGDNPVEQNYYLHYDNHAFDEYCKLEYPSVPKRNRFLRVAFVNGAVHWLAWRCLNDGRYQNFILAIDVDDGNSIAMFTTTRGRNCPEDFLDIWVMKEYGIEDSWAKLITLHRIRKQGCPTSPYVLGTVVKWCPDFITCSRKKRRMYWDFLRDAL</sequence>
<dbReference type="PANTHER" id="PTHR36766">
    <property type="entry name" value="PLANT BROAD-SPECTRUM MILDEW RESISTANCE PROTEIN RPW8"/>
    <property type="match status" value="1"/>
</dbReference>
<dbReference type="PANTHER" id="PTHR36766:SF51">
    <property type="entry name" value="DISEASE RESISTANCE RPP13-LIKE PROTEIN 1"/>
    <property type="match status" value="1"/>
</dbReference>
<dbReference type="Pfam" id="PF23559">
    <property type="entry name" value="WHD_DRP"/>
    <property type="match status" value="1"/>
</dbReference>
<dbReference type="SUPFAM" id="SSF52540">
    <property type="entry name" value="P-loop containing nucleoside triphosphate hydrolases"/>
    <property type="match status" value="1"/>
</dbReference>
<dbReference type="GO" id="GO:0043531">
    <property type="term" value="F:ADP binding"/>
    <property type="evidence" value="ECO:0007669"/>
    <property type="project" value="InterPro"/>
</dbReference>
<dbReference type="InterPro" id="IPR027417">
    <property type="entry name" value="P-loop_NTPase"/>
</dbReference>
<dbReference type="InterPro" id="IPR055414">
    <property type="entry name" value="LRR_R13L4/SHOC2-like"/>
</dbReference>
<reference evidence="7" key="1">
    <citation type="journal article" date="2019" name="BMC Plant Biol.">
        <title>Identification of candidate genes responsible for the susceptibility of apple (Malus x domestica Borkh.) to Alternaria blotch.</title>
        <authorList>
            <person name="Moriya S."/>
            <person name="Terakami S."/>
            <person name="Okada K."/>
            <person name="Shimizu T."/>
            <person name="Adachi Y."/>
            <person name="Katayose Y."/>
            <person name="Fujisawa H."/>
            <person name="Wu J."/>
            <person name="Kanamori H."/>
            <person name="Yamamoto T."/>
            <person name="Abe K."/>
        </authorList>
    </citation>
    <scope>NUCLEOTIDE SEQUENCE</scope>
</reference>
<dbReference type="CDD" id="cd14798">
    <property type="entry name" value="RX-CC_like"/>
    <property type="match status" value="1"/>
</dbReference>
<dbReference type="GO" id="GO:0051707">
    <property type="term" value="P:response to other organism"/>
    <property type="evidence" value="ECO:0007669"/>
    <property type="project" value="UniProtKB-ARBA"/>
</dbReference>
<dbReference type="InterPro" id="IPR041118">
    <property type="entry name" value="Rx_N"/>
</dbReference>
<dbReference type="InterPro" id="IPR036047">
    <property type="entry name" value="F-box-like_dom_sf"/>
</dbReference>
<dbReference type="Pfam" id="PF00931">
    <property type="entry name" value="NB-ARC"/>
    <property type="match status" value="1"/>
</dbReference>
<dbReference type="SMART" id="SM00256">
    <property type="entry name" value="FBOX"/>
    <property type="match status" value="1"/>
</dbReference>
<dbReference type="InterPro" id="IPR036388">
    <property type="entry name" value="WH-like_DNA-bd_sf"/>
</dbReference>
<dbReference type="GO" id="GO:0006952">
    <property type="term" value="P:defense response"/>
    <property type="evidence" value="ECO:0007669"/>
    <property type="project" value="UniProtKB-KW"/>
</dbReference>
<evidence type="ECO:0000256" key="3">
    <source>
        <dbReference type="ARBA" id="ARBA00022741"/>
    </source>
</evidence>
<dbReference type="GO" id="GO:0005524">
    <property type="term" value="F:ATP binding"/>
    <property type="evidence" value="ECO:0007669"/>
    <property type="project" value="UniProtKB-KW"/>
</dbReference>
<dbReference type="Gene3D" id="3.40.50.300">
    <property type="entry name" value="P-loop containing nucleotide triphosphate hydrolases"/>
    <property type="match status" value="1"/>
</dbReference>
<dbReference type="Gene3D" id="1.10.8.430">
    <property type="entry name" value="Helical domain of apoptotic protease-activating factors"/>
    <property type="match status" value="1"/>
</dbReference>
<feature type="domain" description="F-box" evidence="6">
    <location>
        <begin position="1454"/>
        <end position="1500"/>
    </location>
</feature>
<keyword evidence="4" id="KW-0611">Plant defense</keyword>
<evidence type="ECO:0000256" key="5">
    <source>
        <dbReference type="ARBA" id="ARBA00022840"/>
    </source>
</evidence>
<dbReference type="InterPro" id="IPR057135">
    <property type="entry name" value="At4g27190-like_LRR"/>
</dbReference>
<evidence type="ECO:0000256" key="2">
    <source>
        <dbReference type="ARBA" id="ARBA00022737"/>
    </source>
</evidence>
<protein>
    <submittedName>
        <fullName evidence="7">Predicted putative disease resistance RPP13-like protein 1</fullName>
    </submittedName>
</protein>
<dbReference type="InterPro" id="IPR032675">
    <property type="entry name" value="LRR_dom_sf"/>
</dbReference>
<dbReference type="Gene3D" id="3.80.10.10">
    <property type="entry name" value="Ribonuclease Inhibitor"/>
    <property type="match status" value="4"/>
</dbReference>
<keyword evidence="2" id="KW-0677">Repeat</keyword>
<keyword evidence="5" id="KW-0067">ATP-binding</keyword>
<keyword evidence="1" id="KW-0433">Leucine-rich repeat</keyword>
<dbReference type="InterPro" id="IPR058922">
    <property type="entry name" value="WHD_DRP"/>
</dbReference>
<dbReference type="EMBL" id="LC360748">
    <property type="protein sequence ID" value="BBC44083.1"/>
    <property type="molecule type" value="Genomic_DNA"/>
</dbReference>
<dbReference type="Pfam" id="PF23598">
    <property type="entry name" value="LRR_14"/>
    <property type="match status" value="1"/>
</dbReference>
<evidence type="ECO:0000259" key="6">
    <source>
        <dbReference type="PROSITE" id="PS50181"/>
    </source>
</evidence>
<dbReference type="PROSITE" id="PS50181">
    <property type="entry name" value="FBOX"/>
    <property type="match status" value="1"/>
</dbReference>
<dbReference type="FunFam" id="1.10.10.10:FF:000322">
    <property type="entry name" value="Probable disease resistance protein At1g63360"/>
    <property type="match status" value="1"/>
</dbReference>
<dbReference type="Pfam" id="PF25019">
    <property type="entry name" value="LRR_R13L1-DRL21"/>
    <property type="match status" value="1"/>
</dbReference>
<evidence type="ECO:0000313" key="7">
    <source>
        <dbReference type="EMBL" id="BBC44083.1"/>
    </source>
</evidence>
<dbReference type="InterPro" id="IPR038005">
    <property type="entry name" value="RX-like_CC"/>
</dbReference>
<dbReference type="Pfam" id="PF00646">
    <property type="entry name" value="F-box"/>
    <property type="match status" value="1"/>
</dbReference>
<dbReference type="Gene3D" id="1.20.1280.50">
    <property type="match status" value="1"/>
</dbReference>
<dbReference type="Pfam" id="PF23247">
    <property type="entry name" value="LRR_RPS2"/>
    <property type="match status" value="1"/>
</dbReference>
<accession>A0A4Y1QC91</accession>
<organism evidence="7">
    <name type="scientific">Malus domestica</name>
    <name type="common">Apple</name>
    <name type="synonym">Pyrus malus</name>
    <dbReference type="NCBI Taxonomy" id="3750"/>
    <lineage>
        <taxon>Eukaryota</taxon>
        <taxon>Viridiplantae</taxon>
        <taxon>Streptophyta</taxon>
        <taxon>Embryophyta</taxon>
        <taxon>Tracheophyta</taxon>
        <taxon>Spermatophyta</taxon>
        <taxon>Magnoliopsida</taxon>
        <taxon>eudicotyledons</taxon>
        <taxon>Gunneridae</taxon>
        <taxon>Pentapetalae</taxon>
        <taxon>rosids</taxon>
        <taxon>fabids</taxon>
        <taxon>Rosales</taxon>
        <taxon>Rosaceae</taxon>
        <taxon>Amygdaloideae</taxon>
        <taxon>Maleae</taxon>
        <taxon>Malus</taxon>
    </lineage>
</organism>
<dbReference type="InterPro" id="IPR001810">
    <property type="entry name" value="F-box_dom"/>
</dbReference>
<dbReference type="FunFam" id="3.40.50.300:FF:001091">
    <property type="entry name" value="Probable disease resistance protein At1g61300"/>
    <property type="match status" value="1"/>
</dbReference>
<proteinExistence type="predicted"/>
<dbReference type="CDD" id="cd22157">
    <property type="entry name" value="F-box_AtFBW1-like"/>
    <property type="match status" value="1"/>
</dbReference>
<name>A0A4Y1QC91_MALDO</name>
<keyword evidence="3" id="KW-0547">Nucleotide-binding</keyword>
<dbReference type="InterPro" id="IPR042197">
    <property type="entry name" value="Apaf_helical"/>
</dbReference>
<dbReference type="PRINTS" id="PR00364">
    <property type="entry name" value="DISEASERSIST"/>
</dbReference>